<feature type="transmembrane region" description="Helical" evidence="6">
    <location>
        <begin position="215"/>
        <end position="236"/>
    </location>
</feature>
<dbReference type="InterPro" id="IPR053206">
    <property type="entry name" value="Dimeric_xanthone_biosynth"/>
</dbReference>
<dbReference type="GO" id="GO:0016491">
    <property type="term" value="F:oxidoreductase activity"/>
    <property type="evidence" value="ECO:0007669"/>
    <property type="project" value="UniProtKB-ARBA"/>
</dbReference>
<comment type="subcellular location">
    <subcellularLocation>
        <location evidence="1">Membrane</location>
        <topology evidence="1">Multi-pass membrane protein</topology>
    </subcellularLocation>
</comment>
<evidence type="ECO:0000313" key="10">
    <source>
        <dbReference type="Proteomes" id="UP000053095"/>
    </source>
</evidence>
<dbReference type="Pfam" id="PF01794">
    <property type="entry name" value="Ferric_reduct"/>
    <property type="match status" value="1"/>
</dbReference>
<evidence type="ECO:0000259" key="7">
    <source>
        <dbReference type="Pfam" id="PF01794"/>
    </source>
</evidence>
<feature type="domain" description="Ferric oxidoreductase" evidence="7">
    <location>
        <begin position="243"/>
        <end position="304"/>
    </location>
</feature>
<keyword evidence="5 6" id="KW-0472">Membrane</keyword>
<evidence type="ECO:0000256" key="3">
    <source>
        <dbReference type="ARBA" id="ARBA00022989"/>
    </source>
</evidence>
<evidence type="ECO:0000256" key="6">
    <source>
        <dbReference type="SAM" id="Phobius"/>
    </source>
</evidence>
<dbReference type="Proteomes" id="UP000053095">
    <property type="component" value="Unassembled WGS sequence"/>
</dbReference>
<dbReference type="EMBL" id="DF933840">
    <property type="protein sequence ID" value="GAM42416.1"/>
    <property type="molecule type" value="Genomic_DNA"/>
</dbReference>
<keyword evidence="3 6" id="KW-1133">Transmembrane helix</keyword>
<keyword evidence="4" id="KW-0406">Ion transport</keyword>
<dbReference type="GO" id="GO:0006811">
    <property type="term" value="P:monoatomic ion transport"/>
    <property type="evidence" value="ECO:0007669"/>
    <property type="project" value="UniProtKB-KW"/>
</dbReference>
<dbReference type="AlphaFoldDB" id="A0A478EB02"/>
<dbReference type="GO" id="GO:0016020">
    <property type="term" value="C:membrane"/>
    <property type="evidence" value="ECO:0007669"/>
    <property type="project" value="UniProtKB-SubCell"/>
</dbReference>
<dbReference type="CDD" id="cd12108">
    <property type="entry name" value="Hr-like"/>
    <property type="match status" value="1"/>
</dbReference>
<gene>
    <name evidence="9" type="ORF">TCE0_044r16377</name>
</gene>
<dbReference type="PANTHER" id="PTHR38048:SF2">
    <property type="entry name" value="HEMERYTHRIN-LIKE DOMAIN-CONTAINING PROTEIN"/>
    <property type="match status" value="1"/>
</dbReference>
<evidence type="ECO:0000256" key="4">
    <source>
        <dbReference type="ARBA" id="ARBA00023065"/>
    </source>
</evidence>
<reference evidence="10" key="1">
    <citation type="journal article" date="2015" name="Genome Announc.">
        <title>Draft genome sequence of Talaromyces cellulolyticus strain Y-94, a source of lignocellulosic biomass-degrading enzymes.</title>
        <authorList>
            <person name="Fujii T."/>
            <person name="Koike H."/>
            <person name="Sawayama S."/>
            <person name="Yano S."/>
            <person name="Inoue H."/>
        </authorList>
    </citation>
    <scope>NUCLEOTIDE SEQUENCE [LARGE SCALE GENOMIC DNA]</scope>
    <source>
        <strain evidence="10">Y-94</strain>
    </source>
</reference>
<sequence length="342" mass="38295">MTSTSQIPNNWVDKGPWPLISTPQAEGHDINSHYSVFIAVDMCHVHNLFIRAMNSIYLQCPYVTKHEDIADLLFYTKTLVITIDAHHDSEEKYLFPDLAAYTKNPKIMAINQAQHASFHGGLEKLGEYCIKTSPADYSYVTFRRMIDAFATQLFKHLNEEIPTILALRQYPSKDLKKIWARTEQHINDVGSFDEMFPLAFGSLLQFFDISTALDALWVALGITINALAIALHTTFAQTANSRAGAVALLNLVALFFLSGQPSISTNWLGVETQANRRAHRWIARISVTEVLIHSCISLISRWKKPGTIRNVSVPAITTLALHQHSPGPDIYRGGLPLDAPRS</sequence>
<dbReference type="Pfam" id="PF01814">
    <property type="entry name" value="Hemerythrin"/>
    <property type="match status" value="1"/>
</dbReference>
<dbReference type="InterPro" id="IPR012312">
    <property type="entry name" value="Hemerythrin-like"/>
</dbReference>
<evidence type="ECO:0000259" key="8">
    <source>
        <dbReference type="Pfam" id="PF01814"/>
    </source>
</evidence>
<evidence type="ECO:0000313" key="9">
    <source>
        <dbReference type="EMBL" id="GAM42416.1"/>
    </source>
</evidence>
<feature type="domain" description="Hemerythrin-like" evidence="8">
    <location>
        <begin position="46"/>
        <end position="160"/>
    </location>
</feature>
<keyword evidence="2 6" id="KW-0812">Transmembrane</keyword>
<dbReference type="Gene3D" id="1.20.120.520">
    <property type="entry name" value="nmb1532 protein domain like"/>
    <property type="match status" value="1"/>
</dbReference>
<keyword evidence="4" id="KW-0813">Transport</keyword>
<feature type="transmembrane region" description="Helical" evidence="6">
    <location>
        <begin position="243"/>
        <end position="261"/>
    </location>
</feature>
<keyword evidence="10" id="KW-1185">Reference proteome</keyword>
<evidence type="ECO:0000256" key="2">
    <source>
        <dbReference type="ARBA" id="ARBA00022692"/>
    </source>
</evidence>
<organism evidence="9 10">
    <name type="scientific">Talaromyces pinophilus</name>
    <name type="common">Penicillium pinophilum</name>
    <dbReference type="NCBI Taxonomy" id="128442"/>
    <lineage>
        <taxon>Eukaryota</taxon>
        <taxon>Fungi</taxon>
        <taxon>Dikarya</taxon>
        <taxon>Ascomycota</taxon>
        <taxon>Pezizomycotina</taxon>
        <taxon>Eurotiomycetes</taxon>
        <taxon>Eurotiomycetidae</taxon>
        <taxon>Eurotiales</taxon>
        <taxon>Trichocomaceae</taxon>
        <taxon>Talaromyces</taxon>
        <taxon>Talaromyces sect. Talaromyces</taxon>
    </lineage>
</organism>
<name>A0A478EB02_TALPI</name>
<evidence type="ECO:0000256" key="1">
    <source>
        <dbReference type="ARBA" id="ARBA00004141"/>
    </source>
</evidence>
<evidence type="ECO:0000256" key="5">
    <source>
        <dbReference type="ARBA" id="ARBA00023136"/>
    </source>
</evidence>
<dbReference type="InterPro" id="IPR013130">
    <property type="entry name" value="Fe3_Rdtase_TM_dom"/>
</dbReference>
<protein>
    <submittedName>
        <fullName evidence="9">Uncharacterized protein</fullName>
    </submittedName>
</protein>
<dbReference type="PANTHER" id="PTHR38048">
    <property type="entry name" value="EXPRESSED PROTEIN"/>
    <property type="match status" value="1"/>
</dbReference>
<proteinExistence type="predicted"/>
<accession>A0A478EB02</accession>